<evidence type="ECO:0000256" key="5">
    <source>
        <dbReference type="SAM" id="Phobius"/>
    </source>
</evidence>
<dbReference type="CDD" id="cd17370">
    <property type="entry name" value="MFS_MJ1317_like"/>
    <property type="match status" value="1"/>
</dbReference>
<feature type="transmembrane region" description="Helical" evidence="5">
    <location>
        <begin position="190"/>
        <end position="210"/>
    </location>
</feature>
<evidence type="ECO:0000256" key="2">
    <source>
        <dbReference type="ARBA" id="ARBA00022692"/>
    </source>
</evidence>
<organism evidence="7 8">
    <name type="scientific">Embleya scabrispora</name>
    <dbReference type="NCBI Taxonomy" id="159449"/>
    <lineage>
        <taxon>Bacteria</taxon>
        <taxon>Bacillati</taxon>
        <taxon>Actinomycetota</taxon>
        <taxon>Actinomycetes</taxon>
        <taxon>Kitasatosporales</taxon>
        <taxon>Streptomycetaceae</taxon>
        <taxon>Embleya</taxon>
    </lineage>
</organism>
<dbReference type="PANTHER" id="PTHR23518:SF2">
    <property type="entry name" value="MAJOR FACILITATOR SUPERFAMILY TRANSPORTER"/>
    <property type="match status" value="1"/>
</dbReference>
<feature type="transmembrane region" description="Helical" evidence="5">
    <location>
        <begin position="332"/>
        <end position="357"/>
    </location>
</feature>
<evidence type="ECO:0000313" key="7">
    <source>
        <dbReference type="EMBL" id="OPC79712.1"/>
    </source>
</evidence>
<feature type="transmembrane region" description="Helical" evidence="5">
    <location>
        <begin position="241"/>
        <end position="261"/>
    </location>
</feature>
<feature type="transmembrane region" description="Helical" evidence="5">
    <location>
        <begin position="32"/>
        <end position="59"/>
    </location>
</feature>
<dbReference type="GO" id="GO:0005886">
    <property type="term" value="C:plasma membrane"/>
    <property type="evidence" value="ECO:0007669"/>
    <property type="project" value="UniProtKB-SubCell"/>
</dbReference>
<gene>
    <name evidence="7" type="ORF">B4N89_01035</name>
</gene>
<feature type="domain" description="Major facilitator superfamily (MFS) profile" evidence="6">
    <location>
        <begin position="31"/>
        <end position="423"/>
    </location>
</feature>
<dbReference type="STRING" id="159449.B4N89_01035"/>
<dbReference type="GO" id="GO:0022857">
    <property type="term" value="F:transmembrane transporter activity"/>
    <property type="evidence" value="ECO:0007669"/>
    <property type="project" value="InterPro"/>
</dbReference>
<comment type="subcellular location">
    <subcellularLocation>
        <location evidence="1">Cell membrane</location>
        <topology evidence="1">Multi-pass membrane protein</topology>
    </subcellularLocation>
</comment>
<feature type="transmembrane region" description="Helical" evidence="5">
    <location>
        <begin position="65"/>
        <end position="86"/>
    </location>
</feature>
<dbReference type="PROSITE" id="PS50850">
    <property type="entry name" value="MFS"/>
    <property type="match status" value="1"/>
</dbReference>
<proteinExistence type="predicted"/>
<reference evidence="7 8" key="1">
    <citation type="submission" date="2017-03" db="EMBL/GenBank/DDBJ databases">
        <title>Draft genome sequence of Streptomyces scabrisporus NF3, endophyte isolated from Amphipterygium adstringens.</title>
        <authorList>
            <person name="Vazquez M."/>
            <person name="Ceapa C.D."/>
            <person name="Rodriguez Luna D."/>
            <person name="Sanchez Esquivel S."/>
        </authorList>
    </citation>
    <scope>NUCLEOTIDE SEQUENCE [LARGE SCALE GENOMIC DNA]</scope>
    <source>
        <strain evidence="7 8">NF3</strain>
    </source>
</reference>
<dbReference type="PANTHER" id="PTHR23518">
    <property type="entry name" value="C-METHYLTRANSFERASE"/>
    <property type="match status" value="1"/>
</dbReference>
<dbReference type="Gene3D" id="1.20.1250.20">
    <property type="entry name" value="MFS general substrate transporter like domains"/>
    <property type="match status" value="2"/>
</dbReference>
<name>A0A1T3NSQ4_9ACTN</name>
<comment type="caution">
    <text evidence="7">The sequence shown here is derived from an EMBL/GenBank/DDBJ whole genome shotgun (WGS) entry which is preliminary data.</text>
</comment>
<protein>
    <submittedName>
        <fullName evidence="7">MFS transporter</fullName>
    </submittedName>
</protein>
<dbReference type="Pfam" id="PF07690">
    <property type="entry name" value="MFS_1"/>
    <property type="match status" value="1"/>
</dbReference>
<feature type="transmembrane region" description="Helical" evidence="5">
    <location>
        <begin position="164"/>
        <end position="184"/>
    </location>
</feature>
<dbReference type="EMBL" id="MWQN01000001">
    <property type="protein sequence ID" value="OPC79712.1"/>
    <property type="molecule type" value="Genomic_DNA"/>
</dbReference>
<dbReference type="AlphaFoldDB" id="A0A1T3NSQ4"/>
<keyword evidence="2 5" id="KW-0812">Transmembrane</keyword>
<evidence type="ECO:0000256" key="1">
    <source>
        <dbReference type="ARBA" id="ARBA00004651"/>
    </source>
</evidence>
<dbReference type="InterPro" id="IPR036259">
    <property type="entry name" value="MFS_trans_sf"/>
</dbReference>
<feature type="transmembrane region" description="Helical" evidence="5">
    <location>
        <begin position="267"/>
        <end position="288"/>
    </location>
</feature>
<feature type="transmembrane region" description="Helical" evidence="5">
    <location>
        <begin position="401"/>
        <end position="419"/>
    </location>
</feature>
<keyword evidence="3 5" id="KW-1133">Transmembrane helix</keyword>
<evidence type="ECO:0000259" key="6">
    <source>
        <dbReference type="PROSITE" id="PS50850"/>
    </source>
</evidence>
<dbReference type="InterPro" id="IPR011701">
    <property type="entry name" value="MFS"/>
</dbReference>
<dbReference type="Proteomes" id="UP000190037">
    <property type="component" value="Unassembled WGS sequence"/>
</dbReference>
<dbReference type="OrthoDB" id="9803985at2"/>
<keyword evidence="4 5" id="KW-0472">Membrane</keyword>
<evidence type="ECO:0000256" key="4">
    <source>
        <dbReference type="ARBA" id="ARBA00023136"/>
    </source>
</evidence>
<evidence type="ECO:0000256" key="3">
    <source>
        <dbReference type="ARBA" id="ARBA00022989"/>
    </source>
</evidence>
<feature type="transmembrane region" description="Helical" evidence="5">
    <location>
        <begin position="300"/>
        <end position="320"/>
    </location>
</feature>
<keyword evidence="8" id="KW-1185">Reference proteome</keyword>
<sequence>MYIAATRRADQAGGRTAVGTSRGFTRNVPANVLALGTVSLVTDISAEMVTAVLPTYLVLTLGLSPLQYGLLDGGWFGVTAMVRLLGGQIADRTRRRKLVAGTGYGLSAVCKLGLPLVGSSVAGLGLVLAADRTGKGLRTAPRDALITLSTPTPHLGRAFGVHRAMDTVGAFLGPLAAFAVLWTTHDAYDAVFVVSFCVATFGVLLLMLYVRDHREPAPPRRSASLRAAFGLLRLAPFRRTCVAAALLGLLTVGDTFVYLVLQRGFDIPLRYFPLLPLGTAGAFLLLAVPIGRLADRVGRFRVFLGGHLALLAAYLVAAAPTGGHASGTASRWAVLLLVLGLQGLFYAATDGVLMAAAGPLLPVHLRTSGLALLQTGQAGARLLSSVVFGAAWTLWGAGPALYAMGAGLAGCLLLARRLLPSAPLDPEVTG</sequence>
<evidence type="ECO:0000313" key="8">
    <source>
        <dbReference type="Proteomes" id="UP000190037"/>
    </source>
</evidence>
<dbReference type="RefSeq" id="WP_078973977.1">
    <property type="nucleotide sequence ID" value="NZ_MWQN01000001.1"/>
</dbReference>
<dbReference type="InterPro" id="IPR020846">
    <property type="entry name" value="MFS_dom"/>
</dbReference>
<accession>A0A1T3NSQ4</accession>
<dbReference type="SUPFAM" id="SSF103473">
    <property type="entry name" value="MFS general substrate transporter"/>
    <property type="match status" value="1"/>
</dbReference>